<dbReference type="AlphaFoldDB" id="A0AAP0JWY8"/>
<reference evidence="1 2" key="1">
    <citation type="submission" date="2024-01" db="EMBL/GenBank/DDBJ databases">
        <title>Genome assemblies of Stephania.</title>
        <authorList>
            <person name="Yang L."/>
        </authorList>
    </citation>
    <scope>NUCLEOTIDE SEQUENCE [LARGE SCALE GENOMIC DNA]</scope>
    <source>
        <strain evidence="1">JXDWG</strain>
        <tissue evidence="1">Leaf</tissue>
    </source>
</reference>
<dbReference type="Proteomes" id="UP001419268">
    <property type="component" value="Unassembled WGS sequence"/>
</dbReference>
<dbReference type="EMBL" id="JBBNAG010000004">
    <property type="protein sequence ID" value="KAK9141319.1"/>
    <property type="molecule type" value="Genomic_DNA"/>
</dbReference>
<keyword evidence="2" id="KW-1185">Reference proteome</keyword>
<comment type="caution">
    <text evidence="1">The sequence shown here is derived from an EMBL/GenBank/DDBJ whole genome shotgun (WGS) entry which is preliminary data.</text>
</comment>
<organism evidence="1 2">
    <name type="scientific">Stephania cephalantha</name>
    <dbReference type="NCBI Taxonomy" id="152367"/>
    <lineage>
        <taxon>Eukaryota</taxon>
        <taxon>Viridiplantae</taxon>
        <taxon>Streptophyta</taxon>
        <taxon>Embryophyta</taxon>
        <taxon>Tracheophyta</taxon>
        <taxon>Spermatophyta</taxon>
        <taxon>Magnoliopsida</taxon>
        <taxon>Ranunculales</taxon>
        <taxon>Menispermaceae</taxon>
        <taxon>Menispermoideae</taxon>
        <taxon>Cissampelideae</taxon>
        <taxon>Stephania</taxon>
    </lineage>
</organism>
<evidence type="ECO:0000313" key="1">
    <source>
        <dbReference type="EMBL" id="KAK9141319.1"/>
    </source>
</evidence>
<evidence type="ECO:0000313" key="2">
    <source>
        <dbReference type="Proteomes" id="UP001419268"/>
    </source>
</evidence>
<protein>
    <submittedName>
        <fullName evidence="1">Uncharacterized protein</fullName>
    </submittedName>
</protein>
<proteinExistence type="predicted"/>
<sequence>MDFKASHISICNSRRELLLETINPSSLKAWSLGHISTLKIINWSLFLSSPLGRNSRSSQRVMEREVREVRELVIDTTPVPPTSSNFNDLSEGNE</sequence>
<accession>A0AAP0JWY8</accession>
<name>A0AAP0JWY8_9MAGN</name>
<gene>
    <name evidence="1" type="ORF">Scep_011000</name>
</gene>